<name>A0AAE1LDY8_9NEOP</name>
<evidence type="ECO:0000313" key="2">
    <source>
        <dbReference type="EMBL" id="KAK3915214.1"/>
    </source>
</evidence>
<dbReference type="AlphaFoldDB" id="A0AAE1LDY8"/>
<dbReference type="Proteomes" id="UP001219518">
    <property type="component" value="Unassembled WGS sequence"/>
</dbReference>
<gene>
    <name evidence="2" type="ORF">KUF71_024513</name>
</gene>
<keyword evidence="1" id="KW-0175">Coiled coil</keyword>
<evidence type="ECO:0000256" key="1">
    <source>
        <dbReference type="SAM" id="Coils"/>
    </source>
</evidence>
<organism evidence="2 3">
    <name type="scientific">Frankliniella fusca</name>
    <dbReference type="NCBI Taxonomy" id="407009"/>
    <lineage>
        <taxon>Eukaryota</taxon>
        <taxon>Metazoa</taxon>
        <taxon>Ecdysozoa</taxon>
        <taxon>Arthropoda</taxon>
        <taxon>Hexapoda</taxon>
        <taxon>Insecta</taxon>
        <taxon>Pterygota</taxon>
        <taxon>Neoptera</taxon>
        <taxon>Paraneoptera</taxon>
        <taxon>Thysanoptera</taxon>
        <taxon>Terebrantia</taxon>
        <taxon>Thripoidea</taxon>
        <taxon>Thripidae</taxon>
        <taxon>Frankliniella</taxon>
    </lineage>
</organism>
<feature type="coiled-coil region" evidence="1">
    <location>
        <begin position="32"/>
        <end position="59"/>
    </location>
</feature>
<reference evidence="2" key="1">
    <citation type="submission" date="2021-07" db="EMBL/GenBank/DDBJ databases">
        <authorList>
            <person name="Catto M.A."/>
            <person name="Jacobson A."/>
            <person name="Kennedy G."/>
            <person name="Labadie P."/>
            <person name="Hunt B.G."/>
            <person name="Srinivasan R."/>
        </authorList>
    </citation>
    <scope>NUCLEOTIDE SEQUENCE</scope>
    <source>
        <strain evidence="2">PL_HMW_Pooled</strain>
        <tissue evidence="2">Head</tissue>
    </source>
</reference>
<proteinExistence type="predicted"/>
<reference evidence="2" key="2">
    <citation type="journal article" date="2023" name="BMC Genomics">
        <title>Pest status, molecular evolution, and epigenetic factors derived from the genome assembly of Frankliniella fusca, a thysanopteran phytovirus vector.</title>
        <authorList>
            <person name="Catto M.A."/>
            <person name="Labadie P.E."/>
            <person name="Jacobson A.L."/>
            <person name="Kennedy G.G."/>
            <person name="Srinivasan R."/>
            <person name="Hunt B.G."/>
        </authorList>
    </citation>
    <scope>NUCLEOTIDE SEQUENCE</scope>
    <source>
        <strain evidence="2">PL_HMW_Pooled</strain>
    </source>
</reference>
<sequence length="95" mass="11088">MTDALGVIMGKCSESEEVSQLRARLEENVNLISRQSQEIATLKSELKEVLSERDMLLCEVSRLKFEMEMADLKRLHEGRHCNEYGSKLLRFYVFF</sequence>
<keyword evidence="3" id="KW-1185">Reference proteome</keyword>
<dbReference type="EMBL" id="JAHWGI010000413">
    <property type="protein sequence ID" value="KAK3915214.1"/>
    <property type="molecule type" value="Genomic_DNA"/>
</dbReference>
<comment type="caution">
    <text evidence="2">The sequence shown here is derived from an EMBL/GenBank/DDBJ whole genome shotgun (WGS) entry which is preliminary data.</text>
</comment>
<accession>A0AAE1LDY8</accession>
<protein>
    <submittedName>
        <fullName evidence="2">Enhancer of mRNA-decapping protein 4-like protein</fullName>
    </submittedName>
</protein>
<evidence type="ECO:0000313" key="3">
    <source>
        <dbReference type="Proteomes" id="UP001219518"/>
    </source>
</evidence>